<evidence type="ECO:0000259" key="4">
    <source>
        <dbReference type="PROSITE" id="PS51352"/>
    </source>
</evidence>
<dbReference type="PANTHER" id="PTHR12151">
    <property type="entry name" value="ELECTRON TRANSPORT PROTIN SCO1/SENC FAMILY MEMBER"/>
    <property type="match status" value="1"/>
</dbReference>
<keyword evidence="3" id="KW-0732">Signal</keyword>
<dbReference type="Pfam" id="PF02630">
    <property type="entry name" value="SCO1-SenC"/>
    <property type="match status" value="1"/>
</dbReference>
<feature type="signal peptide" evidence="3">
    <location>
        <begin position="1"/>
        <end position="32"/>
    </location>
</feature>
<dbReference type="SUPFAM" id="SSF52833">
    <property type="entry name" value="Thioredoxin-like"/>
    <property type="match status" value="1"/>
</dbReference>
<reference evidence="5" key="1">
    <citation type="submission" date="2022-03" db="EMBL/GenBank/DDBJ databases">
        <title>Identification of a novel bacterium isolated from mangrove sediments.</title>
        <authorList>
            <person name="Pan X."/>
        </authorList>
    </citation>
    <scope>NUCLEOTIDE SEQUENCE</scope>
    <source>
        <strain evidence="5">B2580</strain>
    </source>
</reference>
<organism evidence="5 6">
    <name type="scientific">Novosphingobium album</name>
    <name type="common">ex Hu et al. 2023</name>
    <dbReference type="NCBI Taxonomy" id="2930093"/>
    <lineage>
        <taxon>Bacteria</taxon>
        <taxon>Pseudomonadati</taxon>
        <taxon>Pseudomonadota</taxon>
        <taxon>Alphaproteobacteria</taxon>
        <taxon>Sphingomonadales</taxon>
        <taxon>Sphingomonadaceae</taxon>
        <taxon>Novosphingobium</taxon>
    </lineage>
</organism>
<protein>
    <submittedName>
        <fullName evidence="5">SCO family protein</fullName>
    </submittedName>
</protein>
<dbReference type="EMBL" id="JALHLE010000012">
    <property type="protein sequence ID" value="MCJ2178907.1"/>
    <property type="molecule type" value="Genomic_DNA"/>
</dbReference>
<feature type="chain" id="PRO_5046741130" evidence="3">
    <location>
        <begin position="33"/>
        <end position="208"/>
    </location>
</feature>
<keyword evidence="2" id="KW-0186">Copper</keyword>
<dbReference type="InterPro" id="IPR036249">
    <property type="entry name" value="Thioredoxin-like_sf"/>
</dbReference>
<dbReference type="Proteomes" id="UP001162880">
    <property type="component" value="Unassembled WGS sequence"/>
</dbReference>
<evidence type="ECO:0000256" key="3">
    <source>
        <dbReference type="SAM" id="SignalP"/>
    </source>
</evidence>
<dbReference type="Gene3D" id="3.40.30.10">
    <property type="entry name" value="Glutaredoxin"/>
    <property type="match status" value="1"/>
</dbReference>
<evidence type="ECO:0000256" key="2">
    <source>
        <dbReference type="ARBA" id="ARBA00023008"/>
    </source>
</evidence>
<dbReference type="PANTHER" id="PTHR12151:SF25">
    <property type="entry name" value="LINALOOL DEHYDRATASE_ISOMERASE DOMAIN-CONTAINING PROTEIN"/>
    <property type="match status" value="1"/>
</dbReference>
<dbReference type="RefSeq" id="WP_243993382.1">
    <property type="nucleotide sequence ID" value="NZ_JALHLE010000012.1"/>
</dbReference>
<evidence type="ECO:0000313" key="5">
    <source>
        <dbReference type="EMBL" id="MCJ2178907.1"/>
    </source>
</evidence>
<gene>
    <name evidence="5" type="ORF">MTR64_10055</name>
</gene>
<dbReference type="InterPro" id="IPR003782">
    <property type="entry name" value="SCO1/SenC"/>
</dbReference>
<accession>A0ABT0B1H2</accession>
<name>A0ABT0B1H2_9SPHN</name>
<proteinExistence type="inferred from homology"/>
<sequence>MNRHAMTYRKSRFARIPFALAACLALSMPLAACQQQQTEQPPLEGAAIGGPFTLVNKNGKTVTWAQFKGEWRIVYFGYTFCPDACPLDVQAMMRGFNLFTKAHPDLAAKVQPIFISIDPARDTPEVVGEWTGAFGPRLMGLTGTPKQVNKAADAFAVYHKRGADTAGGYLMDHSRISYLMDPDGKPIAMLPTDKGPDAVAAELAKWVQ</sequence>
<dbReference type="InterPro" id="IPR013766">
    <property type="entry name" value="Thioredoxin_domain"/>
</dbReference>
<evidence type="ECO:0000256" key="1">
    <source>
        <dbReference type="ARBA" id="ARBA00010996"/>
    </source>
</evidence>
<comment type="similarity">
    <text evidence="1">Belongs to the SCO1/2 family.</text>
</comment>
<evidence type="ECO:0000313" key="6">
    <source>
        <dbReference type="Proteomes" id="UP001162880"/>
    </source>
</evidence>
<keyword evidence="6" id="KW-1185">Reference proteome</keyword>
<dbReference type="CDD" id="cd02968">
    <property type="entry name" value="SCO"/>
    <property type="match status" value="1"/>
</dbReference>
<dbReference type="PROSITE" id="PS51352">
    <property type="entry name" value="THIOREDOXIN_2"/>
    <property type="match status" value="1"/>
</dbReference>
<comment type="caution">
    <text evidence="5">The sequence shown here is derived from an EMBL/GenBank/DDBJ whole genome shotgun (WGS) entry which is preliminary data.</text>
</comment>
<feature type="domain" description="Thioredoxin" evidence="4">
    <location>
        <begin position="43"/>
        <end position="208"/>
    </location>
</feature>